<name>A0AAW0A601_9AGAR</name>
<feature type="region of interest" description="Disordered" evidence="1">
    <location>
        <begin position="191"/>
        <end position="221"/>
    </location>
</feature>
<feature type="chain" id="PRO_5043776828" evidence="2">
    <location>
        <begin position="19"/>
        <end position="241"/>
    </location>
</feature>
<accession>A0AAW0A601</accession>
<evidence type="ECO:0000313" key="3">
    <source>
        <dbReference type="EMBL" id="KAK7001620.1"/>
    </source>
</evidence>
<comment type="caution">
    <text evidence="3">The sequence shown here is derived from an EMBL/GenBank/DDBJ whole genome shotgun (WGS) entry which is preliminary data.</text>
</comment>
<organism evidence="3 4">
    <name type="scientific">Favolaschia claudopus</name>
    <dbReference type="NCBI Taxonomy" id="2862362"/>
    <lineage>
        <taxon>Eukaryota</taxon>
        <taxon>Fungi</taxon>
        <taxon>Dikarya</taxon>
        <taxon>Basidiomycota</taxon>
        <taxon>Agaricomycotina</taxon>
        <taxon>Agaricomycetes</taxon>
        <taxon>Agaricomycetidae</taxon>
        <taxon>Agaricales</taxon>
        <taxon>Marasmiineae</taxon>
        <taxon>Mycenaceae</taxon>
        <taxon>Favolaschia</taxon>
    </lineage>
</organism>
<feature type="compositionally biased region" description="Polar residues" evidence="1">
    <location>
        <begin position="191"/>
        <end position="203"/>
    </location>
</feature>
<dbReference type="EMBL" id="JAWWNJ010000082">
    <property type="protein sequence ID" value="KAK7001620.1"/>
    <property type="molecule type" value="Genomic_DNA"/>
</dbReference>
<reference evidence="3 4" key="1">
    <citation type="journal article" date="2024" name="J Genomics">
        <title>Draft genome sequencing and assembly of Favolaschia claudopus CIRM-BRFM 2984 isolated from oak limbs.</title>
        <authorList>
            <person name="Navarro D."/>
            <person name="Drula E."/>
            <person name="Chaduli D."/>
            <person name="Cazenave R."/>
            <person name="Ahrendt S."/>
            <person name="Wang J."/>
            <person name="Lipzen A."/>
            <person name="Daum C."/>
            <person name="Barry K."/>
            <person name="Grigoriev I.V."/>
            <person name="Favel A."/>
            <person name="Rosso M.N."/>
            <person name="Martin F."/>
        </authorList>
    </citation>
    <scope>NUCLEOTIDE SEQUENCE [LARGE SCALE GENOMIC DNA]</scope>
    <source>
        <strain evidence="3 4">CIRM-BRFM 2984</strain>
    </source>
</reference>
<evidence type="ECO:0000256" key="1">
    <source>
        <dbReference type="SAM" id="MobiDB-lite"/>
    </source>
</evidence>
<evidence type="ECO:0000256" key="2">
    <source>
        <dbReference type="SAM" id="SignalP"/>
    </source>
</evidence>
<sequence length="241" mass="26824">MSATTSTSSLWLFSSVWGAIVDQYERWAALYTGTSEISFAFSSKQVMIKCAKALIHCYTSERTIYASNESVRQIFGRGVLWAEEERRAIRILTLLFTGKLEGCSHAGVQPRRNSEVDKRVLRLCLRVRGLSHDLVLTAAQLRGFKFWDETPTSPSSNQNPGMDGPCSFVQHLGIAGFHLDAVVRSSTCASADRTNSGSSTLSQLLFPPGFQGRPGVSGDTRSRTLQRADFQYHRRQTHCPR</sequence>
<evidence type="ECO:0000313" key="4">
    <source>
        <dbReference type="Proteomes" id="UP001362999"/>
    </source>
</evidence>
<dbReference type="Proteomes" id="UP001362999">
    <property type="component" value="Unassembled WGS sequence"/>
</dbReference>
<keyword evidence="2" id="KW-0732">Signal</keyword>
<proteinExistence type="predicted"/>
<gene>
    <name evidence="3" type="ORF">R3P38DRAFT_3216463</name>
</gene>
<feature type="signal peptide" evidence="2">
    <location>
        <begin position="1"/>
        <end position="18"/>
    </location>
</feature>
<keyword evidence="4" id="KW-1185">Reference proteome</keyword>
<dbReference type="AlphaFoldDB" id="A0AAW0A601"/>
<protein>
    <submittedName>
        <fullName evidence="3">Uncharacterized protein</fullName>
    </submittedName>
</protein>